<evidence type="ECO:0000256" key="1">
    <source>
        <dbReference type="SAM" id="MobiDB-lite"/>
    </source>
</evidence>
<reference evidence="3 4" key="1">
    <citation type="submission" date="2014-11" db="EMBL/GenBank/DDBJ databases">
        <authorList>
            <person name="Zhu J."/>
            <person name="Qi W."/>
            <person name="Song R."/>
        </authorList>
    </citation>
    <scope>NUCLEOTIDE SEQUENCE [LARGE SCALE GENOMIC DNA]</scope>
</reference>
<gene>
    <name evidence="3" type="ORF">Vbra_11873</name>
</gene>
<dbReference type="Proteomes" id="UP000041254">
    <property type="component" value="Unassembled WGS sequence"/>
</dbReference>
<feature type="transmembrane region" description="Helical" evidence="2">
    <location>
        <begin position="383"/>
        <end position="405"/>
    </location>
</feature>
<keyword evidence="2" id="KW-0472">Membrane</keyword>
<accession>A0A0G4EHI5</accession>
<feature type="region of interest" description="Disordered" evidence="1">
    <location>
        <begin position="278"/>
        <end position="305"/>
    </location>
</feature>
<feature type="region of interest" description="Disordered" evidence="1">
    <location>
        <begin position="416"/>
        <end position="437"/>
    </location>
</feature>
<name>A0A0G4EHI5_VITBC</name>
<feature type="transmembrane region" description="Helical" evidence="2">
    <location>
        <begin position="116"/>
        <end position="136"/>
    </location>
</feature>
<feature type="transmembrane region" description="Helical" evidence="2">
    <location>
        <begin position="327"/>
        <end position="348"/>
    </location>
</feature>
<dbReference type="VEuPathDB" id="CryptoDB:Vbra_11873"/>
<proteinExistence type="predicted"/>
<feature type="transmembrane region" description="Helical" evidence="2">
    <location>
        <begin position="252"/>
        <end position="270"/>
    </location>
</feature>
<keyword evidence="2" id="KW-1133">Transmembrane helix</keyword>
<organism evidence="3 4">
    <name type="scientific">Vitrella brassicaformis (strain CCMP3155)</name>
    <dbReference type="NCBI Taxonomy" id="1169540"/>
    <lineage>
        <taxon>Eukaryota</taxon>
        <taxon>Sar</taxon>
        <taxon>Alveolata</taxon>
        <taxon>Colpodellida</taxon>
        <taxon>Vitrellaceae</taxon>
        <taxon>Vitrella</taxon>
    </lineage>
</organism>
<evidence type="ECO:0000313" key="3">
    <source>
        <dbReference type="EMBL" id="CEL95443.1"/>
    </source>
</evidence>
<protein>
    <submittedName>
        <fullName evidence="3">Uncharacterized protein</fullName>
    </submittedName>
</protein>
<feature type="compositionally biased region" description="Basic and acidic residues" evidence="1">
    <location>
        <begin position="283"/>
        <end position="295"/>
    </location>
</feature>
<evidence type="ECO:0000256" key="2">
    <source>
        <dbReference type="SAM" id="Phobius"/>
    </source>
</evidence>
<keyword evidence="4" id="KW-1185">Reference proteome</keyword>
<dbReference type="InParanoid" id="A0A0G4EHI5"/>
<dbReference type="EMBL" id="CDMY01000227">
    <property type="protein sequence ID" value="CEL95443.1"/>
    <property type="molecule type" value="Genomic_DNA"/>
</dbReference>
<evidence type="ECO:0000313" key="4">
    <source>
        <dbReference type="Proteomes" id="UP000041254"/>
    </source>
</evidence>
<dbReference type="AlphaFoldDB" id="A0A0G4EHI5"/>
<sequence length="484" mass="52400">MRNRYAAVQRSPAADPTAVRYRRALTCLAWLADVVAGHASISQCLKRTVRSLPMAPLPWLMRRQDKSESWRFCMHAAWGAPPPAVLLEAMAQSAADLLLLPPYARHRTHVVQTQDLQLLGIVVVSSLCVFFWFIALTGNEWQTVEVGVIHPALLRLAPPLEVAASLNDISIGAVAMSGASAAAAGSATWPPTWSAVQQEVVSALCPSKGDCPLAFIAKRYCEESDWHVASSHPLVYCDALENLLLMSFWTEYCLVFAIGLMVAALLLYMVPTPPSPPAGPLTIHKDDTPREERTTHASASASLSASASATEPSAAQGSVPVLAFSTYLVVLALYCAAGLASLMALICYAQCNGLWDIIDFRQIDPQRLLIPTEWDRQRSSQPYLGSSFYLCLGTSLASLFLPILIHRLGEDTSQQDTSCHTHTLSTHHHHEQQPSHDAIPSIAARQPPEGWASIQQPLLAAGHGGSFCGFSGLAAEAAQLRRDT</sequence>
<keyword evidence="2" id="KW-0812">Transmembrane</keyword>